<gene>
    <name evidence="2" type="ORF">OOU_Y34scaffold00552g98</name>
</gene>
<dbReference type="EMBL" id="JH793052">
    <property type="protein sequence ID" value="ELQ38143.1"/>
    <property type="molecule type" value="Genomic_DNA"/>
</dbReference>
<evidence type="ECO:0000256" key="1">
    <source>
        <dbReference type="SAM" id="MobiDB-lite"/>
    </source>
</evidence>
<sequence>MSARGMPWVLGGSRGCPGLRLTLKGQDDQMQPIHSPKSPQPWAASQEDCA</sequence>
<reference evidence="2" key="1">
    <citation type="journal article" date="2012" name="PLoS Genet.">
        <title>Comparative analysis of the genomes of two field isolates of the rice blast fungus Magnaporthe oryzae.</title>
        <authorList>
            <person name="Xue M."/>
            <person name="Yang J."/>
            <person name="Li Z."/>
            <person name="Hu S."/>
            <person name="Yao N."/>
            <person name="Dean R.A."/>
            <person name="Zhao W."/>
            <person name="Shen M."/>
            <person name="Zhang H."/>
            <person name="Li C."/>
            <person name="Liu L."/>
            <person name="Cao L."/>
            <person name="Xu X."/>
            <person name="Xing Y."/>
            <person name="Hsiang T."/>
            <person name="Zhang Z."/>
            <person name="Xu J.R."/>
            <person name="Peng Y.L."/>
        </authorList>
    </citation>
    <scope>NUCLEOTIDE SEQUENCE</scope>
    <source>
        <strain evidence="2">Y34</strain>
    </source>
</reference>
<accession>A0AA97NXE3</accession>
<protein>
    <submittedName>
        <fullName evidence="2">Uncharacterized protein</fullName>
    </submittedName>
</protein>
<evidence type="ECO:0000313" key="2">
    <source>
        <dbReference type="EMBL" id="ELQ38143.1"/>
    </source>
</evidence>
<dbReference type="AlphaFoldDB" id="A0AA97NXE3"/>
<name>A0AA97NXE3_PYRO3</name>
<proteinExistence type="predicted"/>
<dbReference type="Proteomes" id="UP000011086">
    <property type="component" value="Unassembled WGS sequence"/>
</dbReference>
<feature type="region of interest" description="Disordered" evidence="1">
    <location>
        <begin position="1"/>
        <end position="50"/>
    </location>
</feature>
<organism evidence="2">
    <name type="scientific">Pyricularia oryzae (strain Y34)</name>
    <name type="common">Rice blast fungus</name>
    <name type="synonym">Magnaporthe oryzae</name>
    <dbReference type="NCBI Taxonomy" id="1143189"/>
    <lineage>
        <taxon>Eukaryota</taxon>
        <taxon>Fungi</taxon>
        <taxon>Dikarya</taxon>
        <taxon>Ascomycota</taxon>
        <taxon>Pezizomycotina</taxon>
        <taxon>Sordariomycetes</taxon>
        <taxon>Sordariomycetidae</taxon>
        <taxon>Magnaporthales</taxon>
        <taxon>Pyriculariaceae</taxon>
        <taxon>Pyricularia</taxon>
    </lineage>
</organism>